<gene>
    <name evidence="1" type="ORF">Pcinc_027616</name>
</gene>
<sequence>PQIHLSHSSLSRPLPRLADTALSTSHAYIAAPHPFVPQTSTD</sequence>
<name>A0AAE1K8D7_PETCI</name>
<evidence type="ECO:0000313" key="2">
    <source>
        <dbReference type="Proteomes" id="UP001286313"/>
    </source>
</evidence>
<dbReference type="Proteomes" id="UP001286313">
    <property type="component" value="Unassembled WGS sequence"/>
</dbReference>
<protein>
    <submittedName>
        <fullName evidence="1">Uncharacterized protein</fullName>
    </submittedName>
</protein>
<accession>A0AAE1K8D7</accession>
<organism evidence="1 2">
    <name type="scientific">Petrolisthes cinctipes</name>
    <name type="common">Flat porcelain crab</name>
    <dbReference type="NCBI Taxonomy" id="88211"/>
    <lineage>
        <taxon>Eukaryota</taxon>
        <taxon>Metazoa</taxon>
        <taxon>Ecdysozoa</taxon>
        <taxon>Arthropoda</taxon>
        <taxon>Crustacea</taxon>
        <taxon>Multicrustacea</taxon>
        <taxon>Malacostraca</taxon>
        <taxon>Eumalacostraca</taxon>
        <taxon>Eucarida</taxon>
        <taxon>Decapoda</taxon>
        <taxon>Pleocyemata</taxon>
        <taxon>Anomura</taxon>
        <taxon>Galatheoidea</taxon>
        <taxon>Porcellanidae</taxon>
        <taxon>Petrolisthes</taxon>
    </lineage>
</organism>
<proteinExistence type="predicted"/>
<reference evidence="1" key="1">
    <citation type="submission" date="2023-10" db="EMBL/GenBank/DDBJ databases">
        <title>Genome assemblies of two species of porcelain crab, Petrolisthes cinctipes and Petrolisthes manimaculis (Anomura: Porcellanidae).</title>
        <authorList>
            <person name="Angst P."/>
        </authorList>
    </citation>
    <scope>NUCLEOTIDE SEQUENCE</scope>
    <source>
        <strain evidence="1">PB745_01</strain>
        <tissue evidence="1">Gill</tissue>
    </source>
</reference>
<keyword evidence="2" id="KW-1185">Reference proteome</keyword>
<feature type="non-terminal residue" evidence="1">
    <location>
        <position position="1"/>
    </location>
</feature>
<evidence type="ECO:0000313" key="1">
    <source>
        <dbReference type="EMBL" id="KAK3866874.1"/>
    </source>
</evidence>
<comment type="caution">
    <text evidence="1">The sequence shown here is derived from an EMBL/GenBank/DDBJ whole genome shotgun (WGS) entry which is preliminary data.</text>
</comment>
<dbReference type="AlphaFoldDB" id="A0AAE1K8D7"/>
<dbReference type="EMBL" id="JAWQEG010003319">
    <property type="protein sequence ID" value="KAK3866874.1"/>
    <property type="molecule type" value="Genomic_DNA"/>
</dbReference>